<dbReference type="AlphaFoldDB" id="A0A409W1Y3"/>
<dbReference type="GO" id="GO:0043024">
    <property type="term" value="F:ribosomal small subunit binding"/>
    <property type="evidence" value="ECO:0007669"/>
    <property type="project" value="TreeGrafter"/>
</dbReference>
<dbReference type="GO" id="GO:0019843">
    <property type="term" value="F:rRNA binding"/>
    <property type="evidence" value="ECO:0007669"/>
    <property type="project" value="TreeGrafter"/>
</dbReference>
<evidence type="ECO:0000259" key="1">
    <source>
        <dbReference type="Pfam" id="PF01926"/>
    </source>
</evidence>
<dbReference type="InterPro" id="IPR006073">
    <property type="entry name" value="GTP-bd"/>
</dbReference>
<keyword evidence="3" id="KW-1185">Reference proteome</keyword>
<accession>A0A409W1Y3</accession>
<dbReference type="GO" id="GO:0000028">
    <property type="term" value="P:ribosomal small subunit assembly"/>
    <property type="evidence" value="ECO:0007669"/>
    <property type="project" value="TreeGrafter"/>
</dbReference>
<dbReference type="PANTHER" id="PTHR42698:SF1">
    <property type="entry name" value="GTPASE ERA, MITOCHONDRIAL"/>
    <property type="match status" value="1"/>
</dbReference>
<comment type="caution">
    <text evidence="2">The sequence shown here is derived from an EMBL/GenBank/DDBJ whole genome shotgun (WGS) entry which is preliminary data.</text>
</comment>
<reference evidence="2 3" key="1">
    <citation type="journal article" date="2018" name="Evol. Lett.">
        <title>Horizontal gene cluster transfer increased hallucinogenic mushroom diversity.</title>
        <authorList>
            <person name="Reynolds H.T."/>
            <person name="Vijayakumar V."/>
            <person name="Gluck-Thaler E."/>
            <person name="Korotkin H.B."/>
            <person name="Matheny P.B."/>
            <person name="Slot J.C."/>
        </authorList>
    </citation>
    <scope>NUCLEOTIDE SEQUENCE [LARGE SCALE GENOMIC DNA]</scope>
    <source>
        <strain evidence="2 3">SRW20</strain>
    </source>
</reference>
<dbReference type="InterPro" id="IPR005662">
    <property type="entry name" value="GTPase_Era-like"/>
</dbReference>
<dbReference type="Gene3D" id="3.40.50.300">
    <property type="entry name" value="P-loop containing nucleotide triphosphate hydrolases"/>
    <property type="match status" value="2"/>
</dbReference>
<dbReference type="InterPro" id="IPR027417">
    <property type="entry name" value="P-loop_NTPase"/>
</dbReference>
<evidence type="ECO:0000313" key="3">
    <source>
        <dbReference type="Proteomes" id="UP000284706"/>
    </source>
</evidence>
<feature type="domain" description="G" evidence="1">
    <location>
        <begin position="234"/>
        <end position="348"/>
    </location>
</feature>
<dbReference type="Proteomes" id="UP000284706">
    <property type="component" value="Unassembled WGS sequence"/>
</dbReference>
<proteinExistence type="predicted"/>
<dbReference type="CDD" id="cd00882">
    <property type="entry name" value="Ras_like_GTPase"/>
    <property type="match status" value="2"/>
</dbReference>
<name>A0A409W1Y3_9AGAR</name>
<dbReference type="SUPFAM" id="SSF52540">
    <property type="entry name" value="P-loop containing nucleoside triphosphate hydrolases"/>
    <property type="match status" value="2"/>
</dbReference>
<protein>
    <recommendedName>
        <fullName evidence="1">G domain-containing protein</fullName>
    </recommendedName>
</protein>
<dbReference type="Pfam" id="PF01926">
    <property type="entry name" value="MMR_HSR1"/>
    <property type="match status" value="2"/>
</dbReference>
<organism evidence="2 3">
    <name type="scientific">Gymnopilus dilepis</name>
    <dbReference type="NCBI Taxonomy" id="231916"/>
    <lineage>
        <taxon>Eukaryota</taxon>
        <taxon>Fungi</taxon>
        <taxon>Dikarya</taxon>
        <taxon>Basidiomycota</taxon>
        <taxon>Agaricomycotina</taxon>
        <taxon>Agaricomycetes</taxon>
        <taxon>Agaricomycetidae</taxon>
        <taxon>Agaricales</taxon>
        <taxon>Agaricineae</taxon>
        <taxon>Hymenogastraceae</taxon>
        <taxon>Gymnopilus</taxon>
    </lineage>
</organism>
<feature type="domain" description="G" evidence="1">
    <location>
        <begin position="24"/>
        <end position="109"/>
    </location>
</feature>
<dbReference type="PANTHER" id="PTHR42698">
    <property type="entry name" value="GTPASE ERA"/>
    <property type="match status" value="1"/>
</dbReference>
<dbReference type="OrthoDB" id="8954335at2759"/>
<dbReference type="InParanoid" id="A0A409W1Y3"/>
<dbReference type="GO" id="GO:0005525">
    <property type="term" value="F:GTP binding"/>
    <property type="evidence" value="ECO:0007669"/>
    <property type="project" value="InterPro"/>
</dbReference>
<evidence type="ECO:0000313" key="2">
    <source>
        <dbReference type="EMBL" id="PPQ72516.1"/>
    </source>
</evidence>
<gene>
    <name evidence="2" type="ORF">CVT26_004031</name>
</gene>
<sequence length="486" mass="53962">MANLKGKESTKKSHFSAQPGDLVVAIMGQTGVGKSTFVNYITKVPSAKVGHELESCTGSLQPYPIPRADFSSSLRGTLPAKLKRLIVVDNPGFEDTYKSDAQIMYSFIQWFTAHYGRGARLGGVIYLHDISQPRILNSYDKIFEMFSSLSEEEVVGSIVLATTKWTEVKDKETGVAREKALHSLFWAKMIYQGAQPHRFNDSPESAWSLIQNLLSEERVLEMVHKGRNNEPRKIMGRTGVGKSTFLNCLSGSSVVEVGHDLESCTQLPTPVIFPRASLRFTLQNSLPEHVQRLVILDTPGFDDTYVGNPQNVERIVKWLRTSYGANARLGGIVNLHDISQSRIMASQMQILSMFSFLSSQRAVGAVLLATTRFKNNAALNPDELRRENDLVTNFWEGVIPAGTQTARFCNNPDSAWDLIEILLKDEGVLNLTHIIEAPRSAKTGKKSSKTTKTGLSGWLRWLWCRVSFVTLSYAALVCLGSDTQQG</sequence>
<dbReference type="EMBL" id="NHYE01005453">
    <property type="protein sequence ID" value="PPQ72516.1"/>
    <property type="molecule type" value="Genomic_DNA"/>
</dbReference>